<geneLocation type="plasmid" evidence="1">
    <name>pBin4p1</name>
</geneLocation>
<keyword evidence="2" id="KW-1185">Reference proteome</keyword>
<evidence type="ECO:0000313" key="1">
    <source>
        <dbReference type="EMBL" id="KJY59501.1"/>
    </source>
</evidence>
<protein>
    <submittedName>
        <fullName evidence="1">Uncharacterized protein</fullName>
    </submittedName>
</protein>
<organism evidence="1 2">
    <name type="scientific">Bombilactobacillus mellifer</name>
    <dbReference type="NCBI Taxonomy" id="1218492"/>
    <lineage>
        <taxon>Bacteria</taxon>
        <taxon>Bacillati</taxon>
        <taxon>Bacillota</taxon>
        <taxon>Bacilli</taxon>
        <taxon>Lactobacillales</taxon>
        <taxon>Lactobacillaceae</taxon>
        <taxon>Bombilactobacillus</taxon>
    </lineage>
</organism>
<accession>A0A0F4LPL9</accession>
<comment type="caution">
    <text evidence="1">The sequence shown here is derived from an EMBL/GenBank/DDBJ whole genome shotgun (WGS) entry which is preliminary data.</text>
</comment>
<gene>
    <name evidence="1" type="ORF">JG30_12740</name>
</gene>
<evidence type="ECO:0000313" key="2">
    <source>
        <dbReference type="Proteomes" id="UP000033558"/>
    </source>
</evidence>
<reference evidence="1 2" key="1">
    <citation type="submission" date="2015-01" db="EMBL/GenBank/DDBJ databases">
        <title>Comparative genomics of the lactic acid bacteria isolated from the honey bee gut.</title>
        <authorList>
            <person name="Ellegaard K.M."/>
            <person name="Tamarit D."/>
            <person name="Javelind E."/>
            <person name="Olofsson T."/>
            <person name="Andersson S.G."/>
            <person name="Vasquez A."/>
        </authorList>
    </citation>
    <scope>NUCLEOTIDE SEQUENCE [LARGE SCALE GENOMIC DNA]</scope>
    <source>
        <strain evidence="1 2">Bin4</strain>
        <plasmid evidence="1">pBin4p1</plasmid>
    </source>
</reference>
<proteinExistence type="predicted"/>
<dbReference type="EMBL" id="JXJQ01000022">
    <property type="protein sequence ID" value="KJY59501.1"/>
    <property type="molecule type" value="Genomic_DNA"/>
</dbReference>
<name>A0A0F4LPL9_9LACO</name>
<sequence length="135" mass="16143">MTKNTHELRITLNDDDYYIFKTMAKAYRLSNTQLVVNMLKRSKFPKIIYEDSKEYAKLSNYFRELSFELNQIFQNNKEMNSILNDSLLNSQDSSNLSKLLYKHGEFTKEESQQLMKLSKELESLKRQVFSKFKLM</sequence>
<dbReference type="Proteomes" id="UP000033558">
    <property type="component" value="Plasmid pBin4p1"/>
</dbReference>
<keyword evidence="1" id="KW-0614">Plasmid</keyword>
<dbReference type="AlphaFoldDB" id="A0A0F4LPL9"/>
<dbReference type="HOGENOM" id="CLU_1883124_0_0_9"/>
<dbReference type="RefSeq" id="WP_046318104.1">
    <property type="nucleotide sequence ID" value="NZ_JBHSZT010000002.1"/>
</dbReference>
<dbReference type="PATRIC" id="fig|1218492.5.peg.69"/>